<dbReference type="PROSITE" id="PS51908">
    <property type="entry name" value="ZF_UBZ4"/>
    <property type="match status" value="2"/>
</dbReference>
<evidence type="ECO:0000256" key="14">
    <source>
        <dbReference type="ARBA" id="ARBA00029496"/>
    </source>
</evidence>
<evidence type="ECO:0000256" key="10">
    <source>
        <dbReference type="ARBA" id="ARBA00022843"/>
    </source>
</evidence>
<comment type="subunit">
    <text evidence="15">Forms a heterodimer with SLX1A/GIYD1. Interacts with ERCC4/XPF; catalytic subunit of the ERCC4-ERCC1 endonuclease. Interacts with MUS81; catalytic subunit of the MUS81-EME1 endonuclease. Interacts with MSH2; component of the MSH2-MSH3 mismatch repair complex. Interacts with TERF2-TERF2IP. Interacts with PLK1 and SLX4IP.</text>
</comment>
<dbReference type="GO" id="GO:0003677">
    <property type="term" value="F:DNA binding"/>
    <property type="evidence" value="ECO:0007669"/>
    <property type="project" value="InterPro"/>
</dbReference>
<feature type="compositionally biased region" description="Polar residues" evidence="18">
    <location>
        <begin position="1431"/>
        <end position="1445"/>
    </location>
</feature>
<dbReference type="InterPro" id="IPR000210">
    <property type="entry name" value="BTB/POZ_dom"/>
</dbReference>
<feature type="region of interest" description="Disordered" evidence="18">
    <location>
        <begin position="995"/>
        <end position="1022"/>
    </location>
</feature>
<feature type="domain" description="UBZ4-type" evidence="20">
    <location>
        <begin position="233"/>
        <end position="263"/>
    </location>
</feature>
<evidence type="ECO:0000256" key="4">
    <source>
        <dbReference type="ARBA" id="ARBA00022553"/>
    </source>
</evidence>
<dbReference type="Ensembl" id="ENSMODT00000020863.5">
    <property type="protein sequence ID" value="ENSMODP00000020500.4"/>
    <property type="gene ID" value="ENSMODG00000016412.5"/>
</dbReference>
<keyword evidence="3" id="KW-1017">Isopeptide bond</keyword>
<evidence type="ECO:0000256" key="7">
    <source>
        <dbReference type="ARBA" id="ARBA00022763"/>
    </source>
</evidence>
<keyword evidence="6" id="KW-0677">Repeat</keyword>
<gene>
    <name evidence="21" type="primary">SLX4</name>
</gene>
<evidence type="ECO:0000259" key="20">
    <source>
        <dbReference type="PROSITE" id="PS51908"/>
    </source>
</evidence>
<evidence type="ECO:0000256" key="12">
    <source>
        <dbReference type="ARBA" id="ARBA00023204"/>
    </source>
</evidence>
<dbReference type="Bgee" id="ENSMODG00000016412">
    <property type="expression patterns" value="Expressed in spermatid and 19 other cell types or tissues"/>
</dbReference>
<keyword evidence="13" id="KW-0539">Nucleus</keyword>
<reference evidence="21" key="2">
    <citation type="submission" date="2025-08" db="UniProtKB">
        <authorList>
            <consortium name="Ensembl"/>
        </authorList>
    </citation>
    <scope>IDENTIFICATION</scope>
</reference>
<comment type="subcellular location">
    <subcellularLocation>
        <location evidence="1">Nucleus</location>
    </subcellularLocation>
</comment>
<dbReference type="STRING" id="13616.ENSMODP00000020500"/>
<dbReference type="PANTHER" id="PTHR21541:SF3">
    <property type="entry name" value="STRUCTURE-SPECIFIC ENDONUCLEASE SUBUNIT SLX4"/>
    <property type="match status" value="1"/>
</dbReference>
<dbReference type="Proteomes" id="UP000002280">
    <property type="component" value="Chromosome 6"/>
</dbReference>
<reference evidence="21 22" key="1">
    <citation type="journal article" date="2007" name="Nature">
        <title>Genome of the marsupial Monodelphis domestica reveals innovation in non-coding sequences.</title>
        <authorList>
            <person name="Mikkelsen T.S."/>
            <person name="Wakefield M.J."/>
            <person name="Aken B."/>
            <person name="Amemiya C.T."/>
            <person name="Chang J.L."/>
            <person name="Duke S."/>
            <person name="Garber M."/>
            <person name="Gentles A.J."/>
            <person name="Goodstadt L."/>
            <person name="Heger A."/>
            <person name="Jurka J."/>
            <person name="Kamal M."/>
            <person name="Mauceli E."/>
            <person name="Searle S.M."/>
            <person name="Sharpe T."/>
            <person name="Baker M.L."/>
            <person name="Batzer M.A."/>
            <person name="Benos P.V."/>
            <person name="Belov K."/>
            <person name="Clamp M."/>
            <person name="Cook A."/>
            <person name="Cuff J."/>
            <person name="Das R."/>
            <person name="Davidow L."/>
            <person name="Deakin J.E."/>
            <person name="Fazzari M.J."/>
            <person name="Glass J.L."/>
            <person name="Grabherr M."/>
            <person name="Greally J.M."/>
            <person name="Gu W."/>
            <person name="Hore T.A."/>
            <person name="Huttley G.A."/>
            <person name="Kleber M."/>
            <person name="Jirtle R.L."/>
            <person name="Koina E."/>
            <person name="Lee J.T."/>
            <person name="Mahony S."/>
            <person name="Marra M.A."/>
            <person name="Miller R.D."/>
            <person name="Nicholls R.D."/>
            <person name="Oda M."/>
            <person name="Papenfuss A.T."/>
            <person name="Parra Z.E."/>
            <person name="Pollock D.D."/>
            <person name="Ray D.A."/>
            <person name="Schein J.E."/>
            <person name="Speed T.P."/>
            <person name="Thompson K."/>
            <person name="VandeBerg J.L."/>
            <person name="Wade C.M."/>
            <person name="Walker J.A."/>
            <person name="Waters P.D."/>
            <person name="Webber C."/>
            <person name="Weidman J.R."/>
            <person name="Xie X."/>
            <person name="Zody M.C."/>
            <person name="Baldwin J."/>
            <person name="Abdouelleil A."/>
            <person name="Abdulkadir J."/>
            <person name="Abebe A."/>
            <person name="Abera B."/>
            <person name="Abreu J."/>
            <person name="Acer S.C."/>
            <person name="Aftuck L."/>
            <person name="Alexander A."/>
            <person name="An P."/>
            <person name="Anderson E."/>
            <person name="Anderson S."/>
            <person name="Arachi H."/>
            <person name="Azer M."/>
            <person name="Bachantsang P."/>
            <person name="Barry A."/>
            <person name="Bayul T."/>
            <person name="Berlin A."/>
            <person name="Bessette D."/>
            <person name="Bloom T."/>
            <person name="Bloom T."/>
            <person name="Boguslavskiy L."/>
            <person name="Bonnet C."/>
            <person name="Boukhgalter B."/>
            <person name="Bourzgui I."/>
            <person name="Brown A."/>
            <person name="Cahill P."/>
            <person name="Channer S."/>
            <person name="Cheshatsang Y."/>
            <person name="Chuda L."/>
            <person name="Citroen M."/>
            <person name="Collymore A."/>
            <person name="Cooke P."/>
            <person name="Costello M."/>
            <person name="D'Aco K."/>
            <person name="Daza R."/>
            <person name="De Haan G."/>
            <person name="DeGray S."/>
            <person name="DeMaso C."/>
            <person name="Dhargay N."/>
            <person name="Dooley K."/>
            <person name="Dooley E."/>
            <person name="Doricent M."/>
            <person name="Dorje P."/>
            <person name="Dorjee K."/>
            <person name="Dupes A."/>
            <person name="Elong R."/>
            <person name="Falk J."/>
            <person name="Farina A."/>
            <person name="Faro S."/>
            <person name="Ferguson D."/>
            <person name="Fisher S."/>
            <person name="Foley C.D."/>
            <person name="Franke A."/>
            <person name="Friedrich D."/>
            <person name="Gadbois L."/>
            <person name="Gearin G."/>
            <person name="Gearin C.R."/>
            <person name="Giannoukos G."/>
            <person name="Goode T."/>
            <person name="Graham J."/>
            <person name="Grandbois E."/>
            <person name="Grewal S."/>
            <person name="Gyaltsen K."/>
            <person name="Hafez N."/>
            <person name="Hagos B."/>
            <person name="Hall J."/>
            <person name="Henson C."/>
            <person name="Hollinger A."/>
            <person name="Honan T."/>
            <person name="Huard M.D."/>
            <person name="Hughes L."/>
            <person name="Hurhula B."/>
            <person name="Husby M.E."/>
            <person name="Kamat A."/>
            <person name="Kanga B."/>
            <person name="Kashin S."/>
            <person name="Khazanovich D."/>
            <person name="Kisner P."/>
            <person name="Lance K."/>
            <person name="Lara M."/>
            <person name="Lee W."/>
            <person name="Lennon N."/>
            <person name="Letendre F."/>
            <person name="LeVine R."/>
            <person name="Lipovsky A."/>
            <person name="Liu X."/>
            <person name="Liu J."/>
            <person name="Liu S."/>
            <person name="Lokyitsang T."/>
            <person name="Lokyitsang Y."/>
            <person name="Lubonja R."/>
            <person name="Lui A."/>
            <person name="MacDonald P."/>
            <person name="Magnisalis V."/>
            <person name="Maru K."/>
            <person name="Matthews C."/>
            <person name="McCusker W."/>
            <person name="McDonough S."/>
            <person name="Mehta T."/>
            <person name="Meldrim J."/>
            <person name="Meneus L."/>
            <person name="Mihai O."/>
            <person name="Mihalev A."/>
            <person name="Mihova T."/>
            <person name="Mittelman R."/>
            <person name="Mlenga V."/>
            <person name="Montmayeur A."/>
            <person name="Mulrain L."/>
            <person name="Navidi A."/>
            <person name="Naylor J."/>
            <person name="Negash T."/>
            <person name="Nguyen T."/>
            <person name="Nguyen N."/>
            <person name="Nicol R."/>
            <person name="Norbu C."/>
            <person name="Norbu N."/>
            <person name="Novod N."/>
            <person name="O'Neill B."/>
            <person name="Osman S."/>
            <person name="Markiewicz E."/>
            <person name="Oyono O.L."/>
            <person name="Patti C."/>
            <person name="Phunkhang P."/>
            <person name="Pierre F."/>
            <person name="Priest M."/>
            <person name="Raghuraman S."/>
            <person name="Rege F."/>
            <person name="Reyes R."/>
            <person name="Rise C."/>
            <person name="Rogov P."/>
            <person name="Ross K."/>
            <person name="Ryan E."/>
            <person name="Settipalli S."/>
            <person name="Shea T."/>
            <person name="Sherpa N."/>
            <person name="Shi L."/>
            <person name="Shih D."/>
            <person name="Sparrow T."/>
            <person name="Spaulding J."/>
            <person name="Stalker J."/>
            <person name="Stange-Thomann N."/>
            <person name="Stavropoulos S."/>
            <person name="Stone C."/>
            <person name="Strader C."/>
            <person name="Tesfaye S."/>
            <person name="Thomson T."/>
            <person name="Thoulutsang Y."/>
            <person name="Thoulutsang D."/>
            <person name="Topham K."/>
            <person name="Topping I."/>
            <person name="Tsamla T."/>
            <person name="Vassiliev H."/>
            <person name="Vo A."/>
            <person name="Wangchuk T."/>
            <person name="Wangdi T."/>
            <person name="Weiand M."/>
            <person name="Wilkinson J."/>
            <person name="Wilson A."/>
            <person name="Yadav S."/>
            <person name="Young G."/>
            <person name="Yu Q."/>
            <person name="Zembek L."/>
            <person name="Zhong D."/>
            <person name="Zimmer A."/>
            <person name="Zwirko Z."/>
            <person name="Jaffe D.B."/>
            <person name="Alvarez P."/>
            <person name="Brockman W."/>
            <person name="Butler J."/>
            <person name="Chin C."/>
            <person name="Gnerre S."/>
            <person name="MacCallum I."/>
            <person name="Graves J.A."/>
            <person name="Ponting C.P."/>
            <person name="Breen M."/>
            <person name="Samollow P.B."/>
            <person name="Lander E.S."/>
            <person name="Lindblad-Toh K."/>
        </authorList>
    </citation>
    <scope>NUCLEOTIDE SEQUENCE [LARGE SCALE GENOMIC DNA]</scope>
</reference>
<feature type="region of interest" description="Disordered" evidence="18">
    <location>
        <begin position="1612"/>
        <end position="1753"/>
    </location>
</feature>
<dbReference type="FunCoup" id="F7AT45">
    <property type="interactions" value="1452"/>
</dbReference>
<dbReference type="OMA" id="TKGPRHQ"/>
<feature type="region of interest" description="Disordered" evidence="18">
    <location>
        <begin position="19"/>
        <end position="112"/>
    </location>
</feature>
<evidence type="ECO:0000256" key="6">
    <source>
        <dbReference type="ARBA" id="ARBA00022737"/>
    </source>
</evidence>
<evidence type="ECO:0000256" key="8">
    <source>
        <dbReference type="ARBA" id="ARBA00022771"/>
    </source>
</evidence>
<keyword evidence="10" id="KW-0832">Ubl conjugation</keyword>
<keyword evidence="22" id="KW-1185">Reference proteome</keyword>
<dbReference type="InterPro" id="IPR018574">
    <property type="entry name" value="Structure-sp_endonuc_su_Slx4"/>
</dbReference>
<evidence type="ECO:0000256" key="2">
    <source>
        <dbReference type="ARBA" id="ARBA00006661"/>
    </source>
</evidence>
<dbReference type="KEGG" id="mdo:100016277"/>
<comment type="similarity">
    <text evidence="2">Belongs to the SLX4 family.</text>
</comment>
<keyword evidence="8 17" id="KW-0863">Zinc-finger</keyword>
<evidence type="ECO:0000313" key="22">
    <source>
        <dbReference type="Proteomes" id="UP000002280"/>
    </source>
</evidence>
<evidence type="ECO:0000256" key="15">
    <source>
        <dbReference type="ARBA" id="ARBA00064578"/>
    </source>
</evidence>
<feature type="region of interest" description="Disordered" evidence="18">
    <location>
        <begin position="1215"/>
        <end position="1236"/>
    </location>
</feature>
<sequence length="1839" mass="205505">MDESDDDFNELCSKLLRRVRKKGVKEGPGETRTQEEASSFQTKSKLKRTKLPPKTKISHVTTGKKTKLGGLAPGNEGKCEVEVTSHESKVAPSSEREEDLLAPTQKGPMPQLSQLKNQTVGVPDDSSQIASCCLSTLLPSVPKPRAAELVLQKMQQFKRTSPEKLKHNSESCSVETILKENVPKSSQEEDTLNNGNVPRLSVMESDAALALVLQQEFVQETPQNADSLEQEGLFFCQICQKDLSAMNATRREQHVNRCLDESEKSLESISVAPKIPECPICGKPFTTLKSRNSHLKQCAVKMEVSPQQLVQAVRLQTFQPDECFPSASSTPAGRSKRKGSTNEKKPQKRRKTTKTETMSEDLLVAMAMSHSLMEQSKTVTNDNLGNVFSNNIKPGSEKKNWKKKLISPPQLLVQDSETYLQQIQDRIAILLTEELVLSSTAPLPLSRILKEEMGKAHWCLPQPEEKQGILWKGSSLTEIWPLESFYATGLSPYILPWKPMKTSENEPILPLMAVSQSKPDVQQLPVSSDPPSEDFYSTVPEELNSRRQSLSCSQKDQQTLQVLMDLAGEGMTLTQWNSNAETLSRSSPGKDLGPCDLPLTGFVLSPKRKKYQRSRNSPLSLGLLSADFGTMVNNPHLSDVQFQMDSGDVLYAHMFVLYARCPCLIQTVYSEGFFVVEDGNLRTRRVLLNDVSTETAHMFLHYLYTADINIPSHLLMDLHSLAVRFGIKELVDLCESGLEITDFNSVDDMFLVEREEKDCESRAENFQELLRSMWVDEDKESGPLLKLEDQEEDDREKVNEEEMEEIYEFAATQRKMLQGKCQTKEDPVAGQPGEEITIFECLPGGIKFEKLIDNTDKTDSSEQVKGQDPTRRCNLNIKHFTPVAFQEKIPDDKSGTESPEKDCSPKPTKADAHSSTSDLLGEGTGESLREKLSSLNSLHDFDLDKSYDQLFSVTREYCEPFQINCSPEKQKETFPRKEVSNSPILCRTPPLQPNFSPSHNHYQSPSNSQIFPQYRQGSSPLSPQLKRNFSKIVCPILAEKQKKNNDEDLVCINNSECGYIGSHKNIAVPISTIKSPSIDLTKPKSCQRLSQLNIRSQHFLSQANTDDDVILLLDSDEEMEIEKTKIKPVFDSPLGERKMPRTSISKGKEMKNSPKATKSFLMIDIDSDQRYSQKPEAIEVGVHKDIVTTVLTEAQSNRKGNGYLNDELDVKLVSKHDSSKEESSSTDTSWLVPATPLTNKSHDSLSQMRVTSIFSRPSSLKEKVLQCKTKVLIEDKDANEINKVTINVPQISHMLPISSENKSLPDTPGSERSSYRSPAIRYSKVNKNLSTIVPIQLSHECPDLTKQSLESPSSHSRLSSAEEQPVLIQNVCSEVVEVEDSEEELDRDPCPLSSSLLLNSDPPIPVDDDCWNIEPLSPIPIDDVNLERTGHLSTSSPNNKVCETLNNRERNSPGTPSRMDSIPVCGSPLDKRRSLQCNEKKSLGTGSPGNSKLSYLNSALWDDWDGDEQKSADILPLAERLSNEEATQELEVLKTPKASAQKINRPPKVPITPMPSYSIMETPELKKELDRFGVRPLPKRQMVLKLKEIFQYTHQILPSDSEDEIQALQTSPRMMAEPCRLPQTTSQVKTSGAVTELPPAPSSSTLPSVEVAESESLSSTRRQKLKNLAKTQGRRKQPHKSLVTLTQPAAEDVDLGPAGDNQLSLSQKSLESSTDESENSFGSQSSLASEFETVFESEGEEEEEITASQAAVQEADKEEAVRRYIRSHPALYQKVLLYQPFELADFQAELRQNGIKFAMGKLLDFMDAHCITFTTAGARKEKLKKKKLQPGGKKRGKHY</sequence>
<name>F7AT45_MONDO</name>
<feature type="compositionally biased region" description="Acidic residues" evidence="18">
    <location>
        <begin position="1733"/>
        <end position="1745"/>
    </location>
</feature>
<dbReference type="GeneTree" id="ENSGT00390000014091"/>
<evidence type="ECO:0000256" key="1">
    <source>
        <dbReference type="ARBA" id="ARBA00004123"/>
    </source>
</evidence>
<evidence type="ECO:0000256" key="16">
    <source>
        <dbReference type="ARBA" id="ARBA00076095"/>
    </source>
</evidence>
<dbReference type="Pfam" id="PF09494">
    <property type="entry name" value="Slx4"/>
    <property type="match status" value="1"/>
</dbReference>
<protein>
    <recommendedName>
        <fullName evidence="14">Structure-specific endonuclease subunit SLX4</fullName>
    </recommendedName>
    <alternativeName>
        <fullName evidence="16">BTB/POZ domain-containing protein 12</fullName>
    </alternativeName>
</protein>
<evidence type="ECO:0000256" key="18">
    <source>
        <dbReference type="SAM" id="MobiDB-lite"/>
    </source>
</evidence>
<dbReference type="GO" id="GO:0000712">
    <property type="term" value="P:resolution of meiotic recombination intermediates"/>
    <property type="evidence" value="ECO:0000318"/>
    <property type="project" value="GO_Central"/>
</dbReference>
<reference evidence="21" key="3">
    <citation type="submission" date="2025-09" db="UniProtKB">
        <authorList>
            <consortium name="Ensembl"/>
        </authorList>
    </citation>
    <scope>IDENTIFICATION</scope>
</reference>
<keyword evidence="9" id="KW-0862">Zinc</keyword>
<evidence type="ECO:0000259" key="19">
    <source>
        <dbReference type="PROSITE" id="PS50097"/>
    </source>
</evidence>
<feature type="compositionally biased region" description="Basic residues" evidence="18">
    <location>
        <begin position="44"/>
        <end position="67"/>
    </location>
</feature>
<accession>F7AT45</accession>
<dbReference type="GO" id="GO:0033557">
    <property type="term" value="C:Slx1-Slx4 complex"/>
    <property type="evidence" value="ECO:0000318"/>
    <property type="project" value="GO_Central"/>
</dbReference>
<feature type="compositionally biased region" description="Basic and acidic residues" evidence="18">
    <location>
        <begin position="77"/>
        <end position="89"/>
    </location>
</feature>
<dbReference type="InterPro" id="IPR006642">
    <property type="entry name" value="Rad18_UBZ4"/>
</dbReference>
<dbReference type="Pfam" id="PF00651">
    <property type="entry name" value="BTB"/>
    <property type="match status" value="1"/>
</dbReference>
<proteinExistence type="inferred from homology"/>
<dbReference type="CDD" id="cd22999">
    <property type="entry name" value="SAP_SLX4"/>
    <property type="match status" value="1"/>
</dbReference>
<dbReference type="PROSITE" id="PS50097">
    <property type="entry name" value="BTB"/>
    <property type="match status" value="1"/>
</dbReference>
<keyword evidence="7 17" id="KW-0227">DNA damage</keyword>
<dbReference type="GeneID" id="100016277"/>
<dbReference type="InParanoid" id="F7AT45"/>
<evidence type="ECO:0000256" key="9">
    <source>
        <dbReference type="ARBA" id="ARBA00022833"/>
    </source>
</evidence>
<dbReference type="GO" id="GO:0032206">
    <property type="term" value="P:positive regulation of telomere maintenance"/>
    <property type="evidence" value="ECO:0007669"/>
    <property type="project" value="UniProtKB-ARBA"/>
</dbReference>
<feature type="region of interest" description="Disordered" evidence="18">
    <location>
        <begin position="322"/>
        <end position="357"/>
    </location>
</feature>
<feature type="compositionally biased region" description="Basic and acidic residues" evidence="18">
    <location>
        <begin position="24"/>
        <end position="35"/>
    </location>
</feature>
<dbReference type="OrthoDB" id="5576441at2759"/>
<dbReference type="SMART" id="SM00225">
    <property type="entry name" value="BTB"/>
    <property type="match status" value="1"/>
</dbReference>
<feature type="compositionally biased region" description="Polar residues" evidence="18">
    <location>
        <begin position="1719"/>
        <end position="1728"/>
    </location>
</feature>
<organism evidence="21 22">
    <name type="scientific">Monodelphis domestica</name>
    <name type="common">Gray short-tailed opossum</name>
    <dbReference type="NCBI Taxonomy" id="13616"/>
    <lineage>
        <taxon>Eukaryota</taxon>
        <taxon>Metazoa</taxon>
        <taxon>Chordata</taxon>
        <taxon>Craniata</taxon>
        <taxon>Vertebrata</taxon>
        <taxon>Euteleostomi</taxon>
        <taxon>Mammalia</taxon>
        <taxon>Metatheria</taxon>
        <taxon>Didelphimorphia</taxon>
        <taxon>Didelphidae</taxon>
        <taxon>Monodelphis</taxon>
    </lineage>
</organism>
<dbReference type="InterPro" id="IPR011333">
    <property type="entry name" value="SKP1/BTB/POZ_sf"/>
</dbReference>
<dbReference type="eggNOG" id="ENOG502R4G8">
    <property type="taxonomic scope" value="Eukaryota"/>
</dbReference>
<dbReference type="FunFam" id="3.30.710.10:FF:000116">
    <property type="entry name" value="SLX4 structure-specific endonuclease subunit"/>
    <property type="match status" value="1"/>
</dbReference>
<dbReference type="GO" id="GO:0006260">
    <property type="term" value="P:DNA replication"/>
    <property type="evidence" value="ECO:0007669"/>
    <property type="project" value="InterPro"/>
</dbReference>
<dbReference type="GO" id="GO:0090656">
    <property type="term" value="P:t-circle formation"/>
    <property type="evidence" value="ECO:0007669"/>
    <property type="project" value="UniProtKB-ARBA"/>
</dbReference>
<dbReference type="Gene3D" id="3.30.710.10">
    <property type="entry name" value="Potassium Channel Kv1.1, Chain A"/>
    <property type="match status" value="1"/>
</dbReference>
<dbReference type="SUPFAM" id="SSF54695">
    <property type="entry name" value="POZ domain"/>
    <property type="match status" value="1"/>
</dbReference>
<feature type="region of interest" description="Disordered" evidence="18">
    <location>
        <begin position="884"/>
        <end position="924"/>
    </location>
</feature>
<dbReference type="GO" id="GO:0008270">
    <property type="term" value="F:zinc ion binding"/>
    <property type="evidence" value="ECO:0007669"/>
    <property type="project" value="UniProtKB-KW"/>
</dbReference>
<feature type="compositionally biased region" description="Polar residues" evidence="18">
    <location>
        <begin position="1622"/>
        <end position="1633"/>
    </location>
</feature>
<keyword evidence="12 17" id="KW-0234">DNA repair</keyword>
<dbReference type="HOGENOM" id="CLU_003520_0_0_1"/>
<keyword evidence="4" id="KW-0597">Phosphoprotein</keyword>
<feature type="compositionally biased region" description="Polar residues" evidence="18">
    <location>
        <begin position="1298"/>
        <end position="1316"/>
    </location>
</feature>
<dbReference type="RefSeq" id="XP_007499145.1">
    <property type="nucleotide sequence ID" value="XM_007499083.2"/>
</dbReference>
<feature type="domain" description="UBZ4-type" evidence="20">
    <location>
        <begin position="275"/>
        <end position="303"/>
    </location>
</feature>
<feature type="compositionally biased region" description="Basic residues" evidence="18">
    <location>
        <begin position="1661"/>
        <end position="1679"/>
    </location>
</feature>
<evidence type="ECO:0000256" key="5">
    <source>
        <dbReference type="ARBA" id="ARBA00022723"/>
    </source>
</evidence>
<dbReference type="RefSeq" id="XP_007499144.1">
    <property type="nucleotide sequence ID" value="XM_007499082.3"/>
</dbReference>
<feature type="region of interest" description="Disordered" evidence="18">
    <location>
        <begin position="1297"/>
        <end position="1316"/>
    </location>
</feature>
<keyword evidence="5" id="KW-0479">Metal-binding</keyword>
<dbReference type="PANTHER" id="PTHR21541">
    <property type="entry name" value="BTB POZ DOMAIN CONTAINING 12"/>
    <property type="match status" value="1"/>
</dbReference>
<evidence type="ECO:0000256" key="11">
    <source>
        <dbReference type="ARBA" id="ARBA00023172"/>
    </source>
</evidence>
<feature type="region of interest" description="Disordered" evidence="18">
    <location>
        <begin position="1132"/>
        <end position="1151"/>
    </location>
</feature>
<evidence type="ECO:0000256" key="3">
    <source>
        <dbReference type="ARBA" id="ARBA00022499"/>
    </source>
</evidence>
<feature type="compositionally biased region" description="Basic and acidic residues" evidence="18">
    <location>
        <begin position="888"/>
        <end position="912"/>
    </location>
</feature>
<feature type="compositionally biased region" description="Low complexity" evidence="18">
    <location>
        <begin position="1702"/>
        <end position="1712"/>
    </location>
</feature>
<evidence type="ECO:0000256" key="17">
    <source>
        <dbReference type="PROSITE-ProRule" id="PRU01256"/>
    </source>
</evidence>
<feature type="domain" description="BTB" evidence="19">
    <location>
        <begin position="638"/>
        <end position="712"/>
    </location>
</feature>
<evidence type="ECO:0000313" key="21">
    <source>
        <dbReference type="Ensembl" id="ENSMODP00000020500.4"/>
    </source>
</evidence>
<evidence type="ECO:0000256" key="13">
    <source>
        <dbReference type="ARBA" id="ARBA00023242"/>
    </source>
</evidence>
<dbReference type="CTD" id="84464"/>
<dbReference type="RefSeq" id="XP_007499143.1">
    <property type="nucleotide sequence ID" value="XM_007499081.2"/>
</dbReference>
<dbReference type="GO" id="GO:0006281">
    <property type="term" value="P:DNA repair"/>
    <property type="evidence" value="ECO:0007669"/>
    <property type="project" value="UniProtKB-KW"/>
</dbReference>
<feature type="region of interest" description="Disordered" evidence="18">
    <location>
        <begin position="1430"/>
        <end position="1463"/>
    </location>
</feature>
<feature type="compositionally biased region" description="Low complexity" evidence="18">
    <location>
        <begin position="1642"/>
        <end position="1659"/>
    </location>
</feature>
<keyword evidence="11" id="KW-0233">DNA recombination</keyword>